<evidence type="ECO:0000313" key="2">
    <source>
        <dbReference type="Proteomes" id="UP001187192"/>
    </source>
</evidence>
<reference evidence="1" key="1">
    <citation type="submission" date="2023-07" db="EMBL/GenBank/DDBJ databases">
        <title>draft genome sequence of fig (Ficus carica).</title>
        <authorList>
            <person name="Takahashi T."/>
            <person name="Nishimura K."/>
        </authorList>
    </citation>
    <scope>NUCLEOTIDE SEQUENCE</scope>
</reference>
<evidence type="ECO:0000313" key="1">
    <source>
        <dbReference type="EMBL" id="GMN40676.1"/>
    </source>
</evidence>
<keyword evidence="2" id="KW-1185">Reference proteome</keyword>
<dbReference type="GO" id="GO:0016592">
    <property type="term" value="C:mediator complex"/>
    <property type="evidence" value="ECO:0007669"/>
    <property type="project" value="InterPro"/>
</dbReference>
<dbReference type="EMBL" id="BTGU01000011">
    <property type="protein sequence ID" value="GMN40676.1"/>
    <property type="molecule type" value="Genomic_DNA"/>
</dbReference>
<dbReference type="AlphaFoldDB" id="A0AA88D2Z7"/>
<comment type="caution">
    <text evidence="1">The sequence shown here is derived from an EMBL/GenBank/DDBJ whole genome shotgun (WGS) entry which is preliminary data.</text>
</comment>
<gene>
    <name evidence="1" type="ORF">TIFTF001_009902</name>
</gene>
<protein>
    <submittedName>
        <fullName evidence="1">Uncharacterized protein</fullName>
    </submittedName>
</protein>
<name>A0AA88D2Z7_FICCA</name>
<dbReference type="GO" id="GO:2000762">
    <property type="term" value="P:regulation of phenylpropanoid metabolic process"/>
    <property type="evidence" value="ECO:0007669"/>
    <property type="project" value="InterPro"/>
</dbReference>
<dbReference type="InterPro" id="IPR039638">
    <property type="entry name" value="MED33A/B"/>
</dbReference>
<dbReference type="PANTHER" id="PTHR33739">
    <property type="entry name" value="OS07G0681500 PROTEIN"/>
    <property type="match status" value="1"/>
</dbReference>
<dbReference type="Proteomes" id="UP001187192">
    <property type="component" value="Unassembled WGS sequence"/>
</dbReference>
<dbReference type="PANTHER" id="PTHR33739:SF3">
    <property type="entry name" value="OS07G0681500 PROTEIN"/>
    <property type="match status" value="1"/>
</dbReference>
<sequence length="528" mass="58048">MLVGEGVVAEGLAPAALLLTEVLEIRLHKIVRSVDHALQLSQTYDVPTLELGHVFVLFFFSVVIGLIDSILDDWGVQKSSLDVSSLAFVSTDCDDMDIDSTESHNLGRKEHRCEMRSRNSLKALEVLGKLLEVRKAVLLLRLVHFNMPEKFNGLLHRLELLKAHRLASSDLKPAIQLLERFSANIQRVVDYELRLDKRQLIGMLVVNESFKTVSLGNFKSCHSACWISLDIYLEHIIDGKQLPIKSAIDVLSEACVTLQTINQTTWQETFLALWLSALRLVQREREPLEGPVPHLEARLCVLLSIVPLAIAKVLENETQMLSSHPATMMSGYETGYGQGMSGKTLLPRKHGLVSSLQVLGQFSALLCPPPSVVAAANIALSKAARFVQSSRNEKERVDYGCHGSIGVIMQLIHISFSGGNMRHLIVEACIARSLVDTSAYFWPGYVPASAISSSDTSPIQKSPWSTFLEGAPLSGSLINALVTTPASSLAEIEKMYQIALHGSEVEKTAAAKILCSASLRNGWNIQVQ</sequence>
<organism evidence="1 2">
    <name type="scientific">Ficus carica</name>
    <name type="common">Common fig</name>
    <dbReference type="NCBI Taxonomy" id="3494"/>
    <lineage>
        <taxon>Eukaryota</taxon>
        <taxon>Viridiplantae</taxon>
        <taxon>Streptophyta</taxon>
        <taxon>Embryophyta</taxon>
        <taxon>Tracheophyta</taxon>
        <taxon>Spermatophyta</taxon>
        <taxon>Magnoliopsida</taxon>
        <taxon>eudicotyledons</taxon>
        <taxon>Gunneridae</taxon>
        <taxon>Pentapetalae</taxon>
        <taxon>rosids</taxon>
        <taxon>fabids</taxon>
        <taxon>Rosales</taxon>
        <taxon>Moraceae</taxon>
        <taxon>Ficeae</taxon>
        <taxon>Ficus</taxon>
    </lineage>
</organism>
<accession>A0AA88D2Z7</accession>
<proteinExistence type="predicted"/>